<keyword evidence="3 4" id="KW-0378">Hydrolase</keyword>
<organism evidence="4 5">
    <name type="scientific">Sporosarcina aquimarina</name>
    <dbReference type="NCBI Taxonomy" id="114975"/>
    <lineage>
        <taxon>Bacteria</taxon>
        <taxon>Bacillati</taxon>
        <taxon>Bacillota</taxon>
        <taxon>Bacilli</taxon>
        <taxon>Bacillales</taxon>
        <taxon>Caryophanaceae</taxon>
        <taxon>Sporosarcina</taxon>
    </lineage>
</organism>
<dbReference type="Gene3D" id="3.20.20.140">
    <property type="entry name" value="Metal-dependent hydrolases"/>
    <property type="match status" value="1"/>
</dbReference>
<evidence type="ECO:0000256" key="3">
    <source>
        <dbReference type="ARBA" id="ARBA00022801"/>
    </source>
</evidence>
<evidence type="ECO:0000313" key="5">
    <source>
        <dbReference type="Proteomes" id="UP001280629"/>
    </source>
</evidence>
<reference evidence="4 5" key="1">
    <citation type="submission" date="2023-06" db="EMBL/GenBank/DDBJ databases">
        <title>Sporosarcina sp. nov., isolated from Korean traditional fermented seafood 'Jeotgal'.</title>
        <authorList>
            <person name="Yang A.-I."/>
            <person name="Shin N.-R."/>
        </authorList>
    </citation>
    <scope>NUCLEOTIDE SEQUENCE [LARGE SCALE GENOMIC DNA]</scope>
    <source>
        <strain evidence="4 5">KCTC3840</strain>
    </source>
</reference>
<accession>A0ABU4G4A5</accession>
<dbReference type="InterPro" id="IPR018228">
    <property type="entry name" value="DNase_TatD-rel_CS"/>
</dbReference>
<dbReference type="PANTHER" id="PTHR46317:SF1">
    <property type="entry name" value="HYDROLASE, TATD FAMILY"/>
    <property type="match status" value="1"/>
</dbReference>
<dbReference type="PANTHER" id="PTHR46317">
    <property type="entry name" value="HYDROLASE OF PHP SUPERFAMILY-RELATED PROTEIN"/>
    <property type="match status" value="1"/>
</dbReference>
<dbReference type="RefSeq" id="WP_317936848.1">
    <property type="nucleotide sequence ID" value="NZ_JAUBDH010000011.1"/>
</dbReference>
<dbReference type="EMBL" id="JAUBDH010000011">
    <property type="protein sequence ID" value="MDW0111212.1"/>
    <property type="molecule type" value="Genomic_DNA"/>
</dbReference>
<keyword evidence="2" id="KW-0479">Metal-binding</keyword>
<dbReference type="Pfam" id="PF01026">
    <property type="entry name" value="TatD_DNase"/>
    <property type="match status" value="1"/>
</dbReference>
<keyword evidence="5" id="KW-1185">Reference proteome</keyword>
<sequence>MNQRLIDAHIHLDMYDEAERIHLMDSLKDNSVNALIAVSNNYESSIHQLELSRSDSRIKPALGYHPEQQLPSEAEVQSILKLIDENHEKLIAIGEVGLPYYLRKEQPKLEITPYVELLETFIKKAVQWDLPIVLHAVYEDAGMVCNLLEKYRVSRAHFHWFKGSDDVLEKVLSNNYVISVTPDVTYKPKIQRLVKQTPLSQLMIETDGPWPFEGQFTGQTTQPSMMHESVRTIAELKELQPEVVYREIFETTKTFYRIMN</sequence>
<dbReference type="PROSITE" id="PS01091">
    <property type="entry name" value="TATD_3"/>
    <property type="match status" value="1"/>
</dbReference>
<protein>
    <submittedName>
        <fullName evidence="4">TatD family hydrolase</fullName>
    </submittedName>
</protein>
<dbReference type="InterPro" id="IPR032466">
    <property type="entry name" value="Metal_Hydrolase"/>
</dbReference>
<gene>
    <name evidence="4" type="ORF">QT716_14400</name>
</gene>
<evidence type="ECO:0000313" key="4">
    <source>
        <dbReference type="EMBL" id="MDW0111212.1"/>
    </source>
</evidence>
<comment type="similarity">
    <text evidence="1">Belongs to the metallo-dependent hydrolases superfamily. TatD-type hydrolase family.</text>
</comment>
<dbReference type="CDD" id="cd01310">
    <property type="entry name" value="TatD_DNAse"/>
    <property type="match status" value="1"/>
</dbReference>
<dbReference type="PIRSF" id="PIRSF005902">
    <property type="entry name" value="DNase_TatD"/>
    <property type="match status" value="1"/>
</dbReference>
<dbReference type="GO" id="GO:0016787">
    <property type="term" value="F:hydrolase activity"/>
    <property type="evidence" value="ECO:0007669"/>
    <property type="project" value="UniProtKB-KW"/>
</dbReference>
<dbReference type="PROSITE" id="PS01137">
    <property type="entry name" value="TATD_1"/>
    <property type="match status" value="1"/>
</dbReference>
<evidence type="ECO:0000256" key="2">
    <source>
        <dbReference type="ARBA" id="ARBA00022723"/>
    </source>
</evidence>
<comment type="caution">
    <text evidence="4">The sequence shown here is derived from an EMBL/GenBank/DDBJ whole genome shotgun (WGS) entry which is preliminary data.</text>
</comment>
<evidence type="ECO:0000256" key="1">
    <source>
        <dbReference type="ARBA" id="ARBA00009275"/>
    </source>
</evidence>
<name>A0ABU4G4A5_9BACL</name>
<proteinExistence type="inferred from homology"/>
<dbReference type="InterPro" id="IPR001130">
    <property type="entry name" value="TatD-like"/>
</dbReference>
<dbReference type="SUPFAM" id="SSF51556">
    <property type="entry name" value="Metallo-dependent hydrolases"/>
    <property type="match status" value="1"/>
</dbReference>
<dbReference type="Proteomes" id="UP001280629">
    <property type="component" value="Unassembled WGS sequence"/>
</dbReference>